<keyword evidence="3" id="KW-1185">Reference proteome</keyword>
<dbReference type="GeneID" id="40106886"/>
<dbReference type="Proteomes" id="UP000298049">
    <property type="component" value="Plasmid psoil36-7"/>
</dbReference>
<name>A0A4P7XLT3_9ALTE</name>
<organism evidence="2 3">
    <name type="scientific">Hydrocarboniclastica marina</name>
    <dbReference type="NCBI Taxonomy" id="2259620"/>
    <lineage>
        <taxon>Bacteria</taxon>
        <taxon>Pseudomonadati</taxon>
        <taxon>Pseudomonadota</taxon>
        <taxon>Gammaproteobacteria</taxon>
        <taxon>Alteromonadales</taxon>
        <taxon>Alteromonadaceae</taxon>
        <taxon>Hydrocarboniclastica</taxon>
    </lineage>
</organism>
<dbReference type="RefSeq" id="WP_136550811.1">
    <property type="nucleotide sequence ID" value="NZ_CP031094.1"/>
</dbReference>
<keyword evidence="2" id="KW-0614">Plasmid</keyword>
<keyword evidence="1" id="KW-1133">Transmembrane helix</keyword>
<dbReference type="KEGG" id="hmi:soil367_18900"/>
<reference evidence="2 3" key="1">
    <citation type="submission" date="2018-07" db="EMBL/GenBank/DDBJ databases">
        <title>Marsedoiliclastica nanhaica gen. nov. sp. nov., a novel marine hydrocarbonoclastic bacterium isolated from an in-situ enriched hydrocarbon-degrading consortium in deep-sea sediment.</title>
        <authorList>
            <person name="Dong C."/>
            <person name="Ma T."/>
            <person name="Liu R."/>
            <person name="Shao Z."/>
        </authorList>
    </citation>
    <scope>NUCLEOTIDE SEQUENCE [LARGE SCALE GENOMIC DNA]</scope>
    <source>
        <strain evidence="3">soil36-7</strain>
        <plasmid evidence="2 3">psoil36-7</plasmid>
    </source>
</reference>
<feature type="transmembrane region" description="Helical" evidence="1">
    <location>
        <begin position="6"/>
        <end position="25"/>
    </location>
</feature>
<proteinExistence type="predicted"/>
<evidence type="ECO:0000256" key="1">
    <source>
        <dbReference type="SAM" id="Phobius"/>
    </source>
</evidence>
<keyword evidence="1" id="KW-0812">Transmembrane</keyword>
<accession>A0A4P7XLT3</accession>
<dbReference type="EMBL" id="CP031094">
    <property type="protein sequence ID" value="QCF28141.1"/>
    <property type="molecule type" value="Genomic_DNA"/>
</dbReference>
<sequence>MNILEVASTAILGAALGAGVTFFLVNDRITALEQESQLRAPVATVDFTSIAEGFPNGADNQAIDREIKKLQVQANQLMEQGFIVLNHGSVYAAPSGLTVRYREKDGE</sequence>
<evidence type="ECO:0000313" key="2">
    <source>
        <dbReference type="EMBL" id="QCF28141.1"/>
    </source>
</evidence>
<keyword evidence="1" id="KW-0472">Membrane</keyword>
<evidence type="ECO:0000313" key="3">
    <source>
        <dbReference type="Proteomes" id="UP000298049"/>
    </source>
</evidence>
<geneLocation type="plasmid" evidence="2 3">
    <name>psoil36-7</name>
</geneLocation>
<dbReference type="AlphaFoldDB" id="A0A4P7XLT3"/>
<protein>
    <submittedName>
        <fullName evidence="2">Uncharacterized protein</fullName>
    </submittedName>
</protein>
<gene>
    <name evidence="2" type="ORF">soil367_18900</name>
</gene>